<name>E3LBU9_PUCGT</name>
<reference evidence="2" key="2">
    <citation type="journal article" date="2011" name="Proc. Natl. Acad. Sci. U.S.A.">
        <title>Obligate biotrophy features unraveled by the genomic analysis of rust fungi.</title>
        <authorList>
            <person name="Duplessis S."/>
            <person name="Cuomo C.A."/>
            <person name="Lin Y.-C."/>
            <person name="Aerts A."/>
            <person name="Tisserant E."/>
            <person name="Veneault-Fourrey C."/>
            <person name="Joly D.L."/>
            <person name="Hacquard S."/>
            <person name="Amselem J."/>
            <person name="Cantarel B.L."/>
            <person name="Chiu R."/>
            <person name="Coutinho P.M."/>
            <person name="Feau N."/>
            <person name="Field M."/>
            <person name="Frey P."/>
            <person name="Gelhaye E."/>
            <person name="Goldberg J."/>
            <person name="Grabherr M.G."/>
            <person name="Kodira C.D."/>
            <person name="Kohler A."/>
            <person name="Kuees U."/>
            <person name="Lindquist E.A."/>
            <person name="Lucas S.M."/>
            <person name="Mago R."/>
            <person name="Mauceli E."/>
            <person name="Morin E."/>
            <person name="Murat C."/>
            <person name="Pangilinan J.L."/>
            <person name="Park R."/>
            <person name="Pearson M."/>
            <person name="Quesneville H."/>
            <person name="Rouhier N."/>
            <person name="Sakthikumar S."/>
            <person name="Salamov A.A."/>
            <person name="Schmutz J."/>
            <person name="Selles B."/>
            <person name="Shapiro H."/>
            <person name="Tanguay P."/>
            <person name="Tuskan G.A."/>
            <person name="Henrissat B."/>
            <person name="Van de Peer Y."/>
            <person name="Rouze P."/>
            <person name="Ellis J.G."/>
            <person name="Dodds P.N."/>
            <person name="Schein J.E."/>
            <person name="Zhong S."/>
            <person name="Hamelin R.C."/>
            <person name="Grigoriev I.V."/>
            <person name="Szabo L.J."/>
            <person name="Martin F."/>
        </authorList>
    </citation>
    <scope>NUCLEOTIDE SEQUENCE [LARGE SCALE GENOMIC DNA]</scope>
    <source>
        <strain evidence="2">CRL 75-36-700-3 / race SCCL</strain>
    </source>
</reference>
<accession>E3LBU9</accession>
<organism evidence="1 2">
    <name type="scientific">Puccinia graminis f. sp. tritici (strain CRL 75-36-700-3 / race SCCL)</name>
    <name type="common">Black stem rust fungus</name>
    <dbReference type="NCBI Taxonomy" id="418459"/>
    <lineage>
        <taxon>Eukaryota</taxon>
        <taxon>Fungi</taxon>
        <taxon>Dikarya</taxon>
        <taxon>Basidiomycota</taxon>
        <taxon>Pucciniomycotina</taxon>
        <taxon>Pucciniomycetes</taxon>
        <taxon>Pucciniales</taxon>
        <taxon>Pucciniaceae</taxon>
        <taxon>Puccinia</taxon>
    </lineage>
</organism>
<dbReference type="AlphaFoldDB" id="E3LBU9"/>
<dbReference type="RefSeq" id="XP_003338443.1">
    <property type="nucleotide sequence ID" value="XM_003338395.1"/>
</dbReference>
<protein>
    <submittedName>
        <fullName evidence="1">Uncharacterized protein</fullName>
    </submittedName>
</protein>
<sequence>MSPGFTLGGLFPESARYASPEQLYLLNKTLFKNLLQSVDVSSQQRGSIPPALFSGPSLGIGKSQEEVEGQSVLGNRIWERRGRGRGCCMRMQFELKRPGDAAGRSDTYLPIFVPYLPATLFVPWLWSGLPSSSSHDQLPYQP</sequence>
<dbReference type="VEuPathDB" id="FungiDB:PGTG_19771"/>
<keyword evidence="2" id="KW-1185">Reference proteome</keyword>
<dbReference type="Proteomes" id="UP000008783">
    <property type="component" value="Unassembled WGS sequence"/>
</dbReference>
<gene>
    <name evidence="1" type="ORF">PGTG_19771</name>
</gene>
<dbReference type="KEGG" id="pgr:PGTG_19771"/>
<evidence type="ECO:0000313" key="2">
    <source>
        <dbReference type="Proteomes" id="UP000008783"/>
    </source>
</evidence>
<dbReference type="OrthoDB" id="447103at2759"/>
<dbReference type="GeneID" id="10535637"/>
<proteinExistence type="predicted"/>
<evidence type="ECO:0000313" key="1">
    <source>
        <dbReference type="EMBL" id="EFP94024.1"/>
    </source>
</evidence>
<dbReference type="HOGENOM" id="CLU_1816737_0_0_1"/>
<dbReference type="InParanoid" id="E3LBU9"/>
<dbReference type="EMBL" id="DS178428">
    <property type="protein sequence ID" value="EFP94024.1"/>
    <property type="molecule type" value="Genomic_DNA"/>
</dbReference>
<reference key="1">
    <citation type="submission" date="2007-01" db="EMBL/GenBank/DDBJ databases">
        <title>The Genome Sequence of Puccinia graminis f. sp. tritici Strain CRL 75-36-700-3.</title>
        <authorList>
            <consortium name="The Broad Institute Genome Sequencing Platform"/>
            <person name="Birren B."/>
            <person name="Lander E."/>
            <person name="Galagan J."/>
            <person name="Nusbaum C."/>
            <person name="Devon K."/>
            <person name="Cuomo C."/>
            <person name="Jaffe D."/>
            <person name="Butler J."/>
            <person name="Alvarez P."/>
            <person name="Gnerre S."/>
            <person name="Grabherr M."/>
            <person name="Mauceli E."/>
            <person name="Brockman W."/>
            <person name="Young S."/>
            <person name="LaButti K."/>
            <person name="Sykes S."/>
            <person name="DeCaprio D."/>
            <person name="Crawford M."/>
            <person name="Koehrsen M."/>
            <person name="Engels R."/>
            <person name="Montgomery P."/>
            <person name="Pearson M."/>
            <person name="Howarth C."/>
            <person name="Larson L."/>
            <person name="White J."/>
            <person name="Zeng Q."/>
            <person name="Kodira C."/>
            <person name="Yandava C."/>
            <person name="Alvarado L."/>
            <person name="O'Leary S."/>
            <person name="Szabo L."/>
            <person name="Dean R."/>
            <person name="Schein J."/>
        </authorList>
    </citation>
    <scope>NUCLEOTIDE SEQUENCE</scope>
    <source>
        <strain>CRL 75-36-700-3</strain>
    </source>
</reference>